<evidence type="ECO:0000313" key="4">
    <source>
        <dbReference type="Proteomes" id="UP001237642"/>
    </source>
</evidence>
<dbReference type="EMBL" id="JAUIZM010000003">
    <property type="protein sequence ID" value="KAK1391789.1"/>
    <property type="molecule type" value="Genomic_DNA"/>
</dbReference>
<organism evidence="3 4">
    <name type="scientific">Heracleum sosnowskyi</name>
    <dbReference type="NCBI Taxonomy" id="360622"/>
    <lineage>
        <taxon>Eukaryota</taxon>
        <taxon>Viridiplantae</taxon>
        <taxon>Streptophyta</taxon>
        <taxon>Embryophyta</taxon>
        <taxon>Tracheophyta</taxon>
        <taxon>Spermatophyta</taxon>
        <taxon>Magnoliopsida</taxon>
        <taxon>eudicotyledons</taxon>
        <taxon>Gunneridae</taxon>
        <taxon>Pentapetalae</taxon>
        <taxon>asterids</taxon>
        <taxon>campanulids</taxon>
        <taxon>Apiales</taxon>
        <taxon>Apiaceae</taxon>
        <taxon>Apioideae</taxon>
        <taxon>apioid superclade</taxon>
        <taxon>Tordylieae</taxon>
        <taxon>Tordyliinae</taxon>
        <taxon>Heracleum</taxon>
    </lineage>
</organism>
<dbReference type="AlphaFoldDB" id="A0AAD8N0A2"/>
<accession>A0AAD8N0A2</accession>
<evidence type="ECO:0000259" key="2">
    <source>
        <dbReference type="Pfam" id="PF01448"/>
    </source>
</evidence>
<proteinExistence type="predicted"/>
<dbReference type="InterPro" id="IPR000949">
    <property type="entry name" value="ELM2_dom"/>
</dbReference>
<evidence type="ECO:0000256" key="1">
    <source>
        <dbReference type="ARBA" id="ARBA00023242"/>
    </source>
</evidence>
<comment type="caution">
    <text evidence="3">The sequence shown here is derived from an EMBL/GenBank/DDBJ whole genome shotgun (WGS) entry which is preliminary data.</text>
</comment>
<protein>
    <recommendedName>
        <fullName evidence="2">ELM2 domain-containing protein</fullName>
    </recommendedName>
</protein>
<dbReference type="Pfam" id="PF01448">
    <property type="entry name" value="ELM2"/>
    <property type="match status" value="1"/>
</dbReference>
<dbReference type="Proteomes" id="UP001237642">
    <property type="component" value="Unassembled WGS sequence"/>
</dbReference>
<evidence type="ECO:0000313" key="3">
    <source>
        <dbReference type="EMBL" id="KAK1391789.1"/>
    </source>
</evidence>
<name>A0AAD8N0A2_9APIA</name>
<reference evidence="3" key="1">
    <citation type="submission" date="2023-02" db="EMBL/GenBank/DDBJ databases">
        <title>Genome of toxic invasive species Heracleum sosnowskyi carries increased number of genes despite the absence of recent whole-genome duplications.</title>
        <authorList>
            <person name="Schelkunov M."/>
            <person name="Shtratnikova V."/>
            <person name="Makarenko M."/>
            <person name="Klepikova A."/>
            <person name="Omelchenko D."/>
            <person name="Novikova G."/>
            <person name="Obukhova E."/>
            <person name="Bogdanov V."/>
            <person name="Penin A."/>
            <person name="Logacheva M."/>
        </authorList>
    </citation>
    <scope>NUCLEOTIDE SEQUENCE</scope>
    <source>
        <strain evidence="3">Hsosn_3</strain>
        <tissue evidence="3">Leaf</tissue>
    </source>
</reference>
<sequence length="123" mass="14126">MLLFLRIKDVDNIEFVILYHHREPELLPRVGDGYQAEIPALITGPENVNKVKENKKDEKLDFSTQSTDAPLIFGSVKQKSDACYGLVPGVCCDLWNDIEEASFLLGLYLFKKKFCPVDEIYWK</sequence>
<feature type="domain" description="ELM2" evidence="2">
    <location>
        <begin position="29"/>
        <end position="56"/>
    </location>
</feature>
<keyword evidence="4" id="KW-1185">Reference proteome</keyword>
<keyword evidence="1" id="KW-0539">Nucleus</keyword>
<reference evidence="3" key="2">
    <citation type="submission" date="2023-05" db="EMBL/GenBank/DDBJ databases">
        <authorList>
            <person name="Schelkunov M.I."/>
        </authorList>
    </citation>
    <scope>NUCLEOTIDE SEQUENCE</scope>
    <source>
        <strain evidence="3">Hsosn_3</strain>
        <tissue evidence="3">Leaf</tissue>
    </source>
</reference>
<gene>
    <name evidence="3" type="ORF">POM88_010845</name>
</gene>